<keyword evidence="9" id="KW-1185">Reference proteome</keyword>
<evidence type="ECO:0000259" key="7">
    <source>
        <dbReference type="Pfam" id="PF14881"/>
    </source>
</evidence>
<feature type="region of interest" description="Disordered" evidence="5">
    <location>
        <begin position="355"/>
        <end position="379"/>
    </location>
</feature>
<dbReference type="EMBL" id="MU006089">
    <property type="protein sequence ID" value="KAF2843701.1"/>
    <property type="molecule type" value="Genomic_DNA"/>
</dbReference>
<comment type="similarity">
    <text evidence="3">Belongs to the misato family.</text>
</comment>
<feature type="domain" description="Misato Segment II tubulin-like" evidence="6">
    <location>
        <begin position="2"/>
        <end position="118"/>
    </location>
</feature>
<dbReference type="InterPro" id="IPR029209">
    <property type="entry name" value="DML1/Misato_tubulin"/>
</dbReference>
<dbReference type="Pfam" id="PF14881">
    <property type="entry name" value="Tubulin_3"/>
    <property type="match status" value="1"/>
</dbReference>
<name>A0A9P4VS77_9PEZI</name>
<comment type="caution">
    <text evidence="8">The sequence shown here is derived from an EMBL/GenBank/DDBJ whole genome shotgun (WGS) entry which is preliminary data.</text>
</comment>
<feature type="domain" description="DML1/Misato tubulin" evidence="7">
    <location>
        <begin position="125"/>
        <end position="318"/>
    </location>
</feature>
<evidence type="ECO:0000256" key="5">
    <source>
        <dbReference type="SAM" id="MobiDB-lite"/>
    </source>
</evidence>
<dbReference type="Gene3D" id="3.40.50.1440">
    <property type="entry name" value="Tubulin/FtsZ, GTPase domain"/>
    <property type="match status" value="1"/>
</dbReference>
<dbReference type="PANTHER" id="PTHR13391">
    <property type="entry name" value="MITOCHONDRIAL DISTRIBUTION REGULATOR MISATO"/>
    <property type="match status" value="1"/>
</dbReference>
<keyword evidence="4" id="KW-0496">Mitochondrion</keyword>
<dbReference type="InterPro" id="IPR019605">
    <property type="entry name" value="Misato_II_tubulin-like"/>
</dbReference>
<dbReference type="InterPro" id="IPR049942">
    <property type="entry name" value="DML1/Misato"/>
</dbReference>
<dbReference type="SUPFAM" id="SSF52490">
    <property type="entry name" value="Tubulin nucleotide-binding domain-like"/>
    <property type="match status" value="1"/>
</dbReference>
<evidence type="ECO:0000256" key="1">
    <source>
        <dbReference type="ARBA" id="ARBA00003757"/>
    </source>
</evidence>
<dbReference type="AlphaFoldDB" id="A0A9P4VS77"/>
<feature type="compositionally biased region" description="Basic and acidic residues" evidence="5">
    <location>
        <begin position="370"/>
        <end position="379"/>
    </location>
</feature>
<dbReference type="PANTHER" id="PTHR13391:SF0">
    <property type="entry name" value="PROTEIN MISATO HOMOLOG 1"/>
    <property type="match status" value="1"/>
</dbReference>
<comment type="subcellular location">
    <subcellularLocation>
        <location evidence="2">Mitochondrion</location>
    </subcellularLocation>
</comment>
<dbReference type="InterPro" id="IPR036525">
    <property type="entry name" value="Tubulin/FtsZ_GTPase_sf"/>
</dbReference>
<evidence type="ECO:0000256" key="3">
    <source>
        <dbReference type="ARBA" id="ARBA00008507"/>
    </source>
</evidence>
<comment type="function">
    <text evidence="1">Involved in the partitioning of the mitochondrial organelle and mitochondrial DNA (mtDNA) inheritance.</text>
</comment>
<dbReference type="GO" id="GO:0007005">
    <property type="term" value="P:mitochondrion organization"/>
    <property type="evidence" value="ECO:0007669"/>
    <property type="project" value="InterPro"/>
</dbReference>
<protein>
    <submittedName>
        <fullName evidence="8">Tubulin nucleotide-binding domain-like protein</fullName>
    </submittedName>
</protein>
<dbReference type="Proteomes" id="UP000799429">
    <property type="component" value="Unassembled WGS sequence"/>
</dbReference>
<reference evidence="8" key="1">
    <citation type="journal article" date="2020" name="Stud. Mycol.">
        <title>101 Dothideomycetes genomes: a test case for predicting lifestyles and emergence of pathogens.</title>
        <authorList>
            <person name="Haridas S."/>
            <person name="Albert R."/>
            <person name="Binder M."/>
            <person name="Bloem J."/>
            <person name="Labutti K."/>
            <person name="Salamov A."/>
            <person name="Andreopoulos B."/>
            <person name="Baker S."/>
            <person name="Barry K."/>
            <person name="Bills G."/>
            <person name="Bluhm B."/>
            <person name="Cannon C."/>
            <person name="Castanera R."/>
            <person name="Culley D."/>
            <person name="Daum C."/>
            <person name="Ezra D."/>
            <person name="Gonzalez J."/>
            <person name="Henrissat B."/>
            <person name="Kuo A."/>
            <person name="Liang C."/>
            <person name="Lipzen A."/>
            <person name="Lutzoni F."/>
            <person name="Magnuson J."/>
            <person name="Mondo S."/>
            <person name="Nolan M."/>
            <person name="Ohm R."/>
            <person name="Pangilinan J."/>
            <person name="Park H.-J."/>
            <person name="Ramirez L."/>
            <person name="Alfaro M."/>
            <person name="Sun H."/>
            <person name="Tritt A."/>
            <person name="Yoshinaga Y."/>
            <person name="Zwiers L.-H."/>
            <person name="Turgeon B."/>
            <person name="Goodwin S."/>
            <person name="Spatafora J."/>
            <person name="Crous P."/>
            <person name="Grigoriev I."/>
        </authorList>
    </citation>
    <scope>NUCLEOTIDE SEQUENCE</scope>
    <source>
        <strain evidence="8">CBS 101060</strain>
    </source>
</reference>
<sequence>MHEIVTLQFGPQSNYLGTHFWNTQDSYFTYANQLESPVNHDIHFQPGIGADGSETFTPRTVIYDIKTSFGSLRRENALYELQEEESSRAGPAREVWNGPTTIQTLPSVPLNAYQAHIDSGLLSPPPTLTTSSVRFWSDYTHLFYHPRSLVPLTLLQPQITSHSSTEPVVDPFETWDAGLDLFKHLNQDEDILDRDLRPFIEEADALQAVQILSQPQDGWGAFASQYVERVRDEVGKVGIWIWGLEFEAAATRETRVQQLANKARSLIEFTTHANVYIPLSSHATSRSPHYLDLNRSSRWHTAALQATALETATLPSHLHSTDDSTRGRLDDLELTFTNNGTRKIGAVSLSVSNASSLEARNPSTNGHTGGPRDPRTRNGVDELLAPHEVTDLDISLLGLEVPTLGRRRRGSSYIFGAAEVFRGAWHSVYQREYDNLGVRERHSTGPTIQRYHSSLLFPQLTSFPRIFDLGRREEQYAVKTSVAASSTVSERIRDLNALVGRIVGVEEREAMGESLGRLAEEYVEGWEGSDGSEDDDI</sequence>
<evidence type="ECO:0000259" key="6">
    <source>
        <dbReference type="Pfam" id="PF10644"/>
    </source>
</evidence>
<organism evidence="8 9">
    <name type="scientific">Patellaria atrata CBS 101060</name>
    <dbReference type="NCBI Taxonomy" id="1346257"/>
    <lineage>
        <taxon>Eukaryota</taxon>
        <taxon>Fungi</taxon>
        <taxon>Dikarya</taxon>
        <taxon>Ascomycota</taxon>
        <taxon>Pezizomycotina</taxon>
        <taxon>Dothideomycetes</taxon>
        <taxon>Dothideomycetes incertae sedis</taxon>
        <taxon>Patellariales</taxon>
        <taxon>Patellariaceae</taxon>
        <taxon>Patellaria</taxon>
    </lineage>
</organism>
<dbReference type="OrthoDB" id="271881at2759"/>
<proteinExistence type="inferred from homology"/>
<evidence type="ECO:0000256" key="4">
    <source>
        <dbReference type="ARBA" id="ARBA00023128"/>
    </source>
</evidence>
<dbReference type="Pfam" id="PF10644">
    <property type="entry name" value="Misat_Tub_SegII"/>
    <property type="match status" value="1"/>
</dbReference>
<evidence type="ECO:0000313" key="9">
    <source>
        <dbReference type="Proteomes" id="UP000799429"/>
    </source>
</evidence>
<accession>A0A9P4VS77</accession>
<evidence type="ECO:0000313" key="8">
    <source>
        <dbReference type="EMBL" id="KAF2843701.1"/>
    </source>
</evidence>
<gene>
    <name evidence="8" type="ORF">M501DRAFT_994712</name>
</gene>
<evidence type="ECO:0000256" key="2">
    <source>
        <dbReference type="ARBA" id="ARBA00004173"/>
    </source>
</evidence>
<dbReference type="GO" id="GO:0005739">
    <property type="term" value="C:mitochondrion"/>
    <property type="evidence" value="ECO:0007669"/>
    <property type="project" value="UniProtKB-SubCell"/>
</dbReference>